<keyword evidence="2" id="KW-0802">TPR repeat</keyword>
<dbReference type="Proteomes" id="UP001165740">
    <property type="component" value="Chromosome 12"/>
</dbReference>
<keyword evidence="3" id="KW-1185">Reference proteome</keyword>
<organism evidence="3 4">
    <name type="scientific">Biomphalaria glabrata</name>
    <name type="common">Bloodfluke planorb</name>
    <name type="synonym">Freshwater snail</name>
    <dbReference type="NCBI Taxonomy" id="6526"/>
    <lineage>
        <taxon>Eukaryota</taxon>
        <taxon>Metazoa</taxon>
        <taxon>Spiralia</taxon>
        <taxon>Lophotrochozoa</taxon>
        <taxon>Mollusca</taxon>
        <taxon>Gastropoda</taxon>
        <taxon>Heterobranchia</taxon>
        <taxon>Euthyneura</taxon>
        <taxon>Panpulmonata</taxon>
        <taxon>Hygrophila</taxon>
        <taxon>Lymnaeoidea</taxon>
        <taxon>Planorbidae</taxon>
        <taxon>Biomphalaria</taxon>
    </lineage>
</organism>
<dbReference type="OrthoDB" id="6105129at2759"/>
<name>A0A9W2YGU1_BIOGL</name>
<dbReference type="GeneID" id="106059056"/>
<keyword evidence="1" id="KW-0677">Repeat</keyword>
<evidence type="ECO:0000256" key="1">
    <source>
        <dbReference type="ARBA" id="ARBA00022737"/>
    </source>
</evidence>
<dbReference type="RefSeq" id="XP_055861955.1">
    <property type="nucleotide sequence ID" value="XM_056005980.1"/>
</dbReference>
<dbReference type="SUPFAM" id="SSF48452">
    <property type="entry name" value="TPR-like"/>
    <property type="match status" value="2"/>
</dbReference>
<evidence type="ECO:0000313" key="4">
    <source>
        <dbReference type="RefSeq" id="XP_055861954.1"/>
    </source>
</evidence>
<dbReference type="RefSeq" id="XP_055861954.1">
    <property type="nucleotide sequence ID" value="XM_056005979.1"/>
</dbReference>
<dbReference type="SMART" id="SM00028">
    <property type="entry name" value="TPR"/>
    <property type="match status" value="3"/>
</dbReference>
<dbReference type="InterPro" id="IPR011990">
    <property type="entry name" value="TPR-like_helical_dom_sf"/>
</dbReference>
<evidence type="ECO:0000256" key="2">
    <source>
        <dbReference type="ARBA" id="ARBA00022803"/>
    </source>
</evidence>
<evidence type="ECO:0000313" key="3">
    <source>
        <dbReference type="Proteomes" id="UP001165740"/>
    </source>
</evidence>
<dbReference type="Gene3D" id="3.40.50.300">
    <property type="entry name" value="P-loop containing nucleotide triphosphate hydrolases"/>
    <property type="match status" value="1"/>
</dbReference>
<protein>
    <submittedName>
        <fullName evidence="4 5">Uncharacterized protein LOC106059056</fullName>
    </submittedName>
</protein>
<reference evidence="4 5" key="1">
    <citation type="submission" date="2025-04" db="UniProtKB">
        <authorList>
            <consortium name="RefSeq"/>
        </authorList>
    </citation>
    <scope>IDENTIFICATION</scope>
</reference>
<gene>
    <name evidence="4 5" type="primary">LOC106059056</name>
</gene>
<dbReference type="PANTHER" id="PTHR45641">
    <property type="entry name" value="TETRATRICOPEPTIDE REPEAT PROTEIN (AFU_ORTHOLOGUE AFUA_6G03870)"/>
    <property type="match status" value="1"/>
</dbReference>
<dbReference type="PANTHER" id="PTHR45641:SF19">
    <property type="entry name" value="NEPHROCYSTIN-3"/>
    <property type="match status" value="1"/>
</dbReference>
<dbReference type="Gene3D" id="1.25.40.10">
    <property type="entry name" value="Tetratricopeptide repeat domain"/>
    <property type="match status" value="2"/>
</dbReference>
<sequence>MSGCLNSLYVNNIRHEEKAAVKAALLPGKIVQVYGPPLVGKSVLVDQVVSEMQNDPERAHDVKHYSIDCKTLKRCQLKYLFKLTLESMDETPRVPLTKQAATRQINSALRNNLLSHHVFVFHKCEQFCRSRTKLDFQFLEFICSILNLCNPGSLKLSIVFTTYVKFKVSSLSIEAIRVGMLNDPLDIERLLNHYGSEESNLAKYVKIIQQVLSFPEGIIRTAVEFLSSSSDLPSARYLVQMMTKDRDFLAMILKKRSQEVKEWLNERELKFVQKCRPMFFLTYTKDFLQETFEAKKTARDWNHFFDKLRDKDILLDLPDLDRLTFHPMVIYYVMDKSYLTRRIKLPWKTRFLMQVLVEGEESIHQIGSSCQHYKHWSEIRLLSQQAISHPHDGSFDAHCKIGFAAGRLIMYTFPDKAKKFYNKLLKKAKDPGLSAAIKAHCGHLAALGTDNNWQLAEQTLESALFVLKQRGLAYFYRWTAVRKGIILQRQGKNQEALLYYSKALNDHIPHPFGDVLESLKVPEFLMKEEKYTAGIYETIPLIFTGNNEEALNKLHPIRDELEGERYVHPHYAVLLNNIGLAYEREKDLQRALFWYKKSLDARRPLGKITPQILVIPLNNIAMLSYRLSNDRDSLRESERYLIEALTILEETNWHFGDKALTLNHLAEVNTKKKDYLKAFHFNLKSLKVLEEKLPHNEFRLKVLIDLAHLRVVLEMHRKHLESIEPEFSEMDLFKSAEEYLQQVLDFGKSKCGDSFDFHSNYLLACVHGMVLHAGYSKDGFEKYRSCFLKHRESVEKQSHIKEEVKKLILSKYDSVDSYVTETVTENIEPGMLHTCVTKICAYCQKLLKDIPSYGLIKSLQRTDSNDKKTTLNKELSANEGQLDLTVCNKSEPGDSTQEAVGGTISDTVCNQSETESVFVHVHQESVEEEVCVTVCNMSVTDDEGPVTSVRVSCLISFGVTSVVNPSISETSDVTSETESLTRSVLNVSKSEEDE</sequence>
<dbReference type="InterPro" id="IPR027417">
    <property type="entry name" value="P-loop_NTPase"/>
</dbReference>
<evidence type="ECO:0000313" key="5">
    <source>
        <dbReference type="RefSeq" id="XP_055861955.1"/>
    </source>
</evidence>
<dbReference type="AlphaFoldDB" id="A0A9W2YGU1"/>
<accession>A0A9W2YGU1</accession>
<dbReference type="InterPro" id="IPR019734">
    <property type="entry name" value="TPR_rpt"/>
</dbReference>
<proteinExistence type="predicted"/>